<accession>A0ABQ7UW17</accession>
<evidence type="ECO:0000256" key="7">
    <source>
        <dbReference type="SAM" id="MobiDB-lite"/>
    </source>
</evidence>
<dbReference type="PANTHER" id="PTHR11432:SF3">
    <property type="entry name" value="NADH-UBIQUINONE OXIDOREDUCTASE CHAIN 1"/>
    <property type="match status" value="1"/>
</dbReference>
<dbReference type="EMBL" id="JAIVGD010000018">
    <property type="protein sequence ID" value="KAH0756030.1"/>
    <property type="molecule type" value="Genomic_DNA"/>
</dbReference>
<reference evidence="9 10" key="1">
    <citation type="journal article" date="2021" name="bioRxiv">
        <title>Chromosome-scale and haplotype-resolved genome assembly of a tetraploid potato cultivar.</title>
        <authorList>
            <person name="Sun H."/>
            <person name="Jiao W.-B."/>
            <person name="Krause K."/>
            <person name="Campoy J.A."/>
            <person name="Goel M."/>
            <person name="Folz-Donahue K."/>
            <person name="Kukat C."/>
            <person name="Huettel B."/>
            <person name="Schneeberger K."/>
        </authorList>
    </citation>
    <scope>NUCLEOTIDE SEQUENCE [LARGE SCALE GENOMIC DNA]</scope>
    <source>
        <strain evidence="9">SolTubOtavaFocal</strain>
        <tissue evidence="9">Leaves</tissue>
    </source>
</reference>
<feature type="transmembrane region" description="Helical" evidence="8">
    <location>
        <begin position="341"/>
        <end position="362"/>
    </location>
</feature>
<feature type="region of interest" description="Disordered" evidence="7">
    <location>
        <begin position="241"/>
        <end position="275"/>
    </location>
</feature>
<evidence type="ECO:0000313" key="9">
    <source>
        <dbReference type="EMBL" id="KAH0756030.1"/>
    </source>
</evidence>
<keyword evidence="3 6" id="KW-0812">Transmembrane</keyword>
<keyword evidence="6" id="KW-0520">NAD</keyword>
<keyword evidence="4 8" id="KW-1133">Transmembrane helix</keyword>
<evidence type="ECO:0000256" key="8">
    <source>
        <dbReference type="SAM" id="Phobius"/>
    </source>
</evidence>
<evidence type="ECO:0000256" key="4">
    <source>
        <dbReference type="ARBA" id="ARBA00022989"/>
    </source>
</evidence>
<evidence type="ECO:0000256" key="3">
    <source>
        <dbReference type="ARBA" id="ARBA00022692"/>
    </source>
</evidence>
<name>A0ABQ7UW17_SOLTU</name>
<dbReference type="Proteomes" id="UP000826656">
    <property type="component" value="Unassembled WGS sequence"/>
</dbReference>
<dbReference type="Pfam" id="PF00146">
    <property type="entry name" value="NADHdh"/>
    <property type="match status" value="1"/>
</dbReference>
<keyword evidence="10" id="KW-1185">Reference proteome</keyword>
<comment type="similarity">
    <text evidence="2 6">Belongs to the complex I subunit 1 family.</text>
</comment>
<evidence type="ECO:0000256" key="2">
    <source>
        <dbReference type="ARBA" id="ARBA00010535"/>
    </source>
</evidence>
<keyword evidence="5 8" id="KW-0472">Membrane</keyword>
<evidence type="ECO:0000313" key="10">
    <source>
        <dbReference type="Proteomes" id="UP000826656"/>
    </source>
</evidence>
<gene>
    <name evidence="9" type="ORF">KY290_026300</name>
</gene>
<dbReference type="PANTHER" id="PTHR11432">
    <property type="entry name" value="NADH DEHYDROGENASE SUBUNIT 1"/>
    <property type="match status" value="1"/>
</dbReference>
<feature type="transmembrane region" description="Helical" evidence="8">
    <location>
        <begin position="303"/>
        <end position="321"/>
    </location>
</feature>
<protein>
    <submittedName>
        <fullName evidence="9">Uncharacterized protein</fullName>
    </submittedName>
</protein>
<sequence>MNYLLKERKEVESDSVSVHHRDSEVAVSVAVFDDVDVSNREDQGRYAPESKKFQNPGLSSIATYSKTKTAATLASVCSYSEDRGIPGDRNGLAKPVNGSLRASQNYEKGARSFVKSIASLGVSDKSTPARVVAGELRISCLQGSVQVGERITSQASHLEHRDARIKAFCQRAKAIAQERGFSPGKCDAVKDAADYVAGDVKDMPAASQLRFLTRLRRDLENGNSETWGLIEREVRRWRPGSARNQKGLGARWSKEREGPASGTEPPDERSTELHPYSPGLCTSLSPGGWPPILDLPISKKIPGSIWFSIKVILFLFLYIWVRAAFPRYRYDQLMGLGRKVFLPLSLARVVPVSGVLVTFQWLP</sequence>
<evidence type="ECO:0000256" key="1">
    <source>
        <dbReference type="ARBA" id="ARBA00004141"/>
    </source>
</evidence>
<comment type="subcellular location">
    <subcellularLocation>
        <location evidence="6">Cell membrane</location>
        <topology evidence="6">Multi-pass membrane protein</topology>
    </subcellularLocation>
    <subcellularLocation>
        <location evidence="1">Membrane</location>
        <topology evidence="1">Multi-pass membrane protein</topology>
    </subcellularLocation>
</comment>
<evidence type="ECO:0000256" key="6">
    <source>
        <dbReference type="RuleBase" id="RU000471"/>
    </source>
</evidence>
<dbReference type="InterPro" id="IPR001694">
    <property type="entry name" value="NADH_UbQ_OxRdtase_su1/FPO"/>
</dbReference>
<organism evidence="9 10">
    <name type="scientific">Solanum tuberosum</name>
    <name type="common">Potato</name>
    <dbReference type="NCBI Taxonomy" id="4113"/>
    <lineage>
        <taxon>Eukaryota</taxon>
        <taxon>Viridiplantae</taxon>
        <taxon>Streptophyta</taxon>
        <taxon>Embryophyta</taxon>
        <taxon>Tracheophyta</taxon>
        <taxon>Spermatophyta</taxon>
        <taxon>Magnoliopsida</taxon>
        <taxon>eudicotyledons</taxon>
        <taxon>Gunneridae</taxon>
        <taxon>Pentapetalae</taxon>
        <taxon>asterids</taxon>
        <taxon>lamiids</taxon>
        <taxon>Solanales</taxon>
        <taxon>Solanaceae</taxon>
        <taxon>Solanoideae</taxon>
        <taxon>Solaneae</taxon>
        <taxon>Solanum</taxon>
    </lineage>
</organism>
<proteinExistence type="inferred from homology"/>
<evidence type="ECO:0000256" key="5">
    <source>
        <dbReference type="ARBA" id="ARBA00023136"/>
    </source>
</evidence>
<comment type="caution">
    <text evidence="9">The sequence shown here is derived from an EMBL/GenBank/DDBJ whole genome shotgun (WGS) entry which is preliminary data.</text>
</comment>